<evidence type="ECO:0000313" key="2">
    <source>
        <dbReference type="Proteomes" id="UP000813461"/>
    </source>
</evidence>
<keyword evidence="2" id="KW-1185">Reference proteome</keyword>
<evidence type="ECO:0000313" key="1">
    <source>
        <dbReference type="EMBL" id="KAH7091675.1"/>
    </source>
</evidence>
<accession>A0A8K0RC32</accession>
<dbReference type="AlphaFoldDB" id="A0A8K0RC32"/>
<dbReference type="OrthoDB" id="3800712at2759"/>
<proteinExistence type="predicted"/>
<comment type="caution">
    <text evidence="1">The sequence shown here is derived from an EMBL/GenBank/DDBJ whole genome shotgun (WGS) entry which is preliminary data.</text>
</comment>
<dbReference type="EMBL" id="JAGMVJ010000004">
    <property type="protein sequence ID" value="KAH7091675.1"/>
    <property type="molecule type" value="Genomic_DNA"/>
</dbReference>
<organism evidence="1 2">
    <name type="scientific">Paraphoma chrysanthemicola</name>
    <dbReference type="NCBI Taxonomy" id="798071"/>
    <lineage>
        <taxon>Eukaryota</taxon>
        <taxon>Fungi</taxon>
        <taxon>Dikarya</taxon>
        <taxon>Ascomycota</taxon>
        <taxon>Pezizomycotina</taxon>
        <taxon>Dothideomycetes</taxon>
        <taxon>Pleosporomycetidae</taxon>
        <taxon>Pleosporales</taxon>
        <taxon>Pleosporineae</taxon>
        <taxon>Phaeosphaeriaceae</taxon>
        <taxon>Paraphoma</taxon>
    </lineage>
</organism>
<sequence>MCLLGRQKREDIRAVIITGEASAASVAELAATAVRTTGTKTFRALTDFNHQKSWHTENCSLGSDDPGLLGVFRSSDSNRIPDDEYWAEQKAKEALTPSERTESL</sequence>
<protein>
    <submittedName>
        <fullName evidence="1">Uncharacterized protein</fullName>
    </submittedName>
</protein>
<dbReference type="Proteomes" id="UP000813461">
    <property type="component" value="Unassembled WGS sequence"/>
</dbReference>
<gene>
    <name evidence="1" type="ORF">FB567DRAFT_519189</name>
</gene>
<name>A0A8K0RC32_9PLEO</name>
<reference evidence="1" key="1">
    <citation type="journal article" date="2021" name="Nat. Commun.">
        <title>Genetic determinants of endophytism in the Arabidopsis root mycobiome.</title>
        <authorList>
            <person name="Mesny F."/>
            <person name="Miyauchi S."/>
            <person name="Thiergart T."/>
            <person name="Pickel B."/>
            <person name="Atanasova L."/>
            <person name="Karlsson M."/>
            <person name="Huettel B."/>
            <person name="Barry K.W."/>
            <person name="Haridas S."/>
            <person name="Chen C."/>
            <person name="Bauer D."/>
            <person name="Andreopoulos W."/>
            <person name="Pangilinan J."/>
            <person name="LaButti K."/>
            <person name="Riley R."/>
            <person name="Lipzen A."/>
            <person name="Clum A."/>
            <person name="Drula E."/>
            <person name="Henrissat B."/>
            <person name="Kohler A."/>
            <person name="Grigoriev I.V."/>
            <person name="Martin F.M."/>
            <person name="Hacquard S."/>
        </authorList>
    </citation>
    <scope>NUCLEOTIDE SEQUENCE</scope>
    <source>
        <strain evidence="1">MPI-SDFR-AT-0120</strain>
    </source>
</reference>